<dbReference type="Proteomes" id="UP001415857">
    <property type="component" value="Unassembled WGS sequence"/>
</dbReference>
<name>A0AAP0SB62_LIQFO</name>
<accession>A0AAP0SB62</accession>
<proteinExistence type="inferred from homology"/>
<evidence type="ECO:0000256" key="5">
    <source>
        <dbReference type="ARBA" id="ARBA00022723"/>
    </source>
</evidence>
<dbReference type="InterPro" id="IPR027806">
    <property type="entry name" value="HARBI1_dom"/>
</dbReference>
<feature type="domain" description="DUF8040" evidence="9">
    <location>
        <begin position="2"/>
        <end position="59"/>
    </location>
</feature>
<dbReference type="Pfam" id="PF26138">
    <property type="entry name" value="DUF8040"/>
    <property type="match status" value="1"/>
</dbReference>
<evidence type="ECO:0000256" key="7">
    <source>
        <dbReference type="ARBA" id="ARBA00023242"/>
    </source>
</evidence>
<comment type="subcellular location">
    <subcellularLocation>
        <location evidence="2">Nucleus</location>
    </subcellularLocation>
</comment>
<keyword evidence="6" id="KW-0378">Hydrolase</keyword>
<evidence type="ECO:0000256" key="2">
    <source>
        <dbReference type="ARBA" id="ARBA00004123"/>
    </source>
</evidence>
<reference evidence="10 11" key="1">
    <citation type="journal article" date="2024" name="Plant J.">
        <title>Genome sequences and population genomics reveal climatic adaptation and genomic divergence between two closely related sweetgum species.</title>
        <authorList>
            <person name="Xu W.Q."/>
            <person name="Ren C.Q."/>
            <person name="Zhang X.Y."/>
            <person name="Comes H.P."/>
            <person name="Liu X.H."/>
            <person name="Li Y.G."/>
            <person name="Kettle C.J."/>
            <person name="Jalonen R."/>
            <person name="Gaisberger H."/>
            <person name="Ma Y.Z."/>
            <person name="Qiu Y.X."/>
        </authorList>
    </citation>
    <scope>NUCLEOTIDE SEQUENCE [LARGE SCALE GENOMIC DNA]</scope>
    <source>
        <strain evidence="10">Hangzhou</strain>
    </source>
</reference>
<dbReference type="PANTHER" id="PTHR22930:SF293">
    <property type="entry name" value="PROTEIN ALP1-LIKE"/>
    <property type="match status" value="1"/>
</dbReference>
<keyword evidence="11" id="KW-1185">Reference proteome</keyword>
<dbReference type="GO" id="GO:0005634">
    <property type="term" value="C:nucleus"/>
    <property type="evidence" value="ECO:0007669"/>
    <property type="project" value="UniProtKB-SubCell"/>
</dbReference>
<keyword evidence="5" id="KW-0479">Metal-binding</keyword>
<comment type="similarity">
    <text evidence="3">Belongs to the HARBI1 family.</text>
</comment>
<evidence type="ECO:0000313" key="10">
    <source>
        <dbReference type="EMBL" id="KAK9290539.1"/>
    </source>
</evidence>
<comment type="cofactor">
    <cofactor evidence="1">
        <name>a divalent metal cation</name>
        <dbReference type="ChEBI" id="CHEBI:60240"/>
    </cofactor>
</comment>
<gene>
    <name evidence="10" type="ORF">L1049_008709</name>
</gene>
<organism evidence="10 11">
    <name type="scientific">Liquidambar formosana</name>
    <name type="common">Formosan gum</name>
    <dbReference type="NCBI Taxonomy" id="63359"/>
    <lineage>
        <taxon>Eukaryota</taxon>
        <taxon>Viridiplantae</taxon>
        <taxon>Streptophyta</taxon>
        <taxon>Embryophyta</taxon>
        <taxon>Tracheophyta</taxon>
        <taxon>Spermatophyta</taxon>
        <taxon>Magnoliopsida</taxon>
        <taxon>eudicotyledons</taxon>
        <taxon>Gunneridae</taxon>
        <taxon>Pentapetalae</taxon>
        <taxon>Saxifragales</taxon>
        <taxon>Altingiaceae</taxon>
        <taxon>Liquidambar</taxon>
    </lineage>
</organism>
<evidence type="ECO:0000259" key="9">
    <source>
        <dbReference type="Pfam" id="PF26138"/>
    </source>
</evidence>
<dbReference type="PANTHER" id="PTHR22930">
    <property type="match status" value="1"/>
</dbReference>
<sequence>MLRTIGKLKDTRHVTVEEMTALFVHILAHHVKNRVIINRFMHSGETISRHFNKVLKRVIRLQSHLLKQPEVVTENSTDARWKWFKNCLGALDGTYSRINVPKAHKPRYRTRKNDIPTNVLGVCSQDMQFTFVLPGWEGSTTDSRVLRDAVSRRHGLKVPRGFYYLVDAGYPNGEGFLTPYRGQRYHLNDWRTGHQPTTPQEFFNMKHSSARNVIERYFGLLKRRWAILRSPSFYPVQTHNRIIVTCVLLHNHITREMPTNPFRELPFTENYSQPARDPIEYVDASDQWQTWRDAMANEMFNEWHASRNA</sequence>
<comment type="caution">
    <text evidence="10">The sequence shown here is derived from an EMBL/GenBank/DDBJ whole genome shotgun (WGS) entry which is preliminary data.</text>
</comment>
<evidence type="ECO:0000256" key="3">
    <source>
        <dbReference type="ARBA" id="ARBA00006958"/>
    </source>
</evidence>
<dbReference type="GO" id="GO:0004518">
    <property type="term" value="F:nuclease activity"/>
    <property type="evidence" value="ECO:0007669"/>
    <property type="project" value="UniProtKB-KW"/>
</dbReference>
<dbReference type="Pfam" id="PF13359">
    <property type="entry name" value="DDE_Tnp_4"/>
    <property type="match status" value="1"/>
</dbReference>
<dbReference type="GO" id="GO:0046872">
    <property type="term" value="F:metal ion binding"/>
    <property type="evidence" value="ECO:0007669"/>
    <property type="project" value="UniProtKB-KW"/>
</dbReference>
<evidence type="ECO:0000259" key="8">
    <source>
        <dbReference type="Pfam" id="PF13359"/>
    </source>
</evidence>
<evidence type="ECO:0000256" key="6">
    <source>
        <dbReference type="ARBA" id="ARBA00022801"/>
    </source>
</evidence>
<evidence type="ECO:0000256" key="1">
    <source>
        <dbReference type="ARBA" id="ARBA00001968"/>
    </source>
</evidence>
<evidence type="ECO:0000313" key="11">
    <source>
        <dbReference type="Proteomes" id="UP001415857"/>
    </source>
</evidence>
<dbReference type="GO" id="GO:0016787">
    <property type="term" value="F:hydrolase activity"/>
    <property type="evidence" value="ECO:0007669"/>
    <property type="project" value="UniProtKB-KW"/>
</dbReference>
<dbReference type="InterPro" id="IPR045249">
    <property type="entry name" value="HARBI1-like"/>
</dbReference>
<dbReference type="EMBL" id="JBBPBK010000002">
    <property type="protein sequence ID" value="KAK9290539.1"/>
    <property type="molecule type" value="Genomic_DNA"/>
</dbReference>
<keyword evidence="4" id="KW-0540">Nuclease</keyword>
<protein>
    <recommendedName>
        <fullName evidence="12">Transposase</fullName>
    </recommendedName>
</protein>
<dbReference type="AlphaFoldDB" id="A0AAP0SB62"/>
<feature type="domain" description="DDE Tnp4" evidence="8">
    <location>
        <begin position="91"/>
        <end position="251"/>
    </location>
</feature>
<evidence type="ECO:0000256" key="4">
    <source>
        <dbReference type="ARBA" id="ARBA00022722"/>
    </source>
</evidence>
<dbReference type="InterPro" id="IPR058353">
    <property type="entry name" value="DUF8040"/>
</dbReference>
<keyword evidence="7" id="KW-0539">Nucleus</keyword>
<evidence type="ECO:0008006" key="12">
    <source>
        <dbReference type="Google" id="ProtNLM"/>
    </source>
</evidence>